<proteinExistence type="predicted"/>
<reference evidence="2" key="1">
    <citation type="journal article" date="2019" name="Int. J. Syst. Evol. Microbiol.">
        <title>The Global Catalogue of Microorganisms (GCM) 10K type strain sequencing project: providing services to taxonomists for standard genome sequencing and annotation.</title>
        <authorList>
            <consortium name="The Broad Institute Genomics Platform"/>
            <consortium name="The Broad Institute Genome Sequencing Center for Infectious Disease"/>
            <person name="Wu L."/>
            <person name="Ma J."/>
        </authorList>
    </citation>
    <scope>NUCLEOTIDE SEQUENCE [LARGE SCALE GENOMIC DNA]</scope>
    <source>
        <strain evidence="2">JCM 17326</strain>
    </source>
</reference>
<comment type="caution">
    <text evidence="1">The sequence shown here is derived from an EMBL/GenBank/DDBJ whole genome shotgun (WGS) entry which is preliminary data.</text>
</comment>
<gene>
    <name evidence="1" type="ORF">GCM10022419_064810</name>
</gene>
<sequence length="72" mass="8092">MMQSIGNLGERLLALVLSEHRAAADECSTQYRCGPYACNPGMMDYKVRKQFRTVCRAAGLGPWQNTSRCCYI</sequence>
<evidence type="ECO:0000313" key="1">
    <source>
        <dbReference type="EMBL" id="GAA3574756.1"/>
    </source>
</evidence>
<keyword evidence="2" id="KW-1185">Reference proteome</keyword>
<name>A0ABP6Y3G7_9ACTN</name>
<organism evidence="1 2">
    <name type="scientific">Nonomuraea rosea</name>
    <dbReference type="NCBI Taxonomy" id="638574"/>
    <lineage>
        <taxon>Bacteria</taxon>
        <taxon>Bacillati</taxon>
        <taxon>Actinomycetota</taxon>
        <taxon>Actinomycetes</taxon>
        <taxon>Streptosporangiales</taxon>
        <taxon>Streptosporangiaceae</taxon>
        <taxon>Nonomuraea</taxon>
    </lineage>
</organism>
<protein>
    <submittedName>
        <fullName evidence="1">Uncharacterized protein</fullName>
    </submittedName>
</protein>
<dbReference type="EMBL" id="BAABDQ010000016">
    <property type="protein sequence ID" value="GAA3574756.1"/>
    <property type="molecule type" value="Genomic_DNA"/>
</dbReference>
<dbReference type="Proteomes" id="UP001500630">
    <property type="component" value="Unassembled WGS sequence"/>
</dbReference>
<dbReference type="RefSeq" id="WP_345567699.1">
    <property type="nucleotide sequence ID" value="NZ_BAABDQ010000016.1"/>
</dbReference>
<evidence type="ECO:0000313" key="2">
    <source>
        <dbReference type="Proteomes" id="UP001500630"/>
    </source>
</evidence>
<accession>A0ABP6Y3G7</accession>